<dbReference type="Pfam" id="PF13563">
    <property type="entry name" value="2_5_RNA_ligase2"/>
    <property type="match status" value="1"/>
</dbReference>
<evidence type="ECO:0000313" key="3">
    <source>
        <dbReference type="EMBL" id="CDG81202.1"/>
    </source>
</evidence>
<reference evidence="3 4" key="1">
    <citation type="journal article" date="2015" name="Genome Announc.">
        <title>Genome Sequence of Mushroom Soft-Rot Pathogen Janthinobacterium agaricidamnosum.</title>
        <authorList>
            <person name="Graupner K."/>
            <person name="Lackner G."/>
            <person name="Hertweck C."/>
        </authorList>
    </citation>
    <scope>NUCLEOTIDE SEQUENCE [LARGE SCALE GENOMIC DNA]</scope>
    <source>
        <strain evidence="4">NBRC 102515 / DSM 9628</strain>
    </source>
</reference>
<dbReference type="EC" id="3.1.4.58" evidence="2"/>
<name>W0V1P9_9BURK</name>
<dbReference type="KEGG" id="jag:GJA_541"/>
<keyword evidence="3" id="KW-0436">Ligase</keyword>
<dbReference type="PANTHER" id="PTHR35561:SF1">
    <property type="entry name" value="RNA 2',3'-CYCLIC PHOSPHODIESTERASE"/>
    <property type="match status" value="1"/>
</dbReference>
<dbReference type="EMBL" id="HG322949">
    <property type="protein sequence ID" value="CDG81202.1"/>
    <property type="molecule type" value="Genomic_DNA"/>
</dbReference>
<feature type="active site" description="Proton donor" evidence="2">
    <location>
        <position position="42"/>
    </location>
</feature>
<gene>
    <name evidence="3" type="ORF">GJA_541</name>
</gene>
<organism evidence="3 4">
    <name type="scientific">Janthinobacterium agaricidamnosum NBRC 102515 = DSM 9628</name>
    <dbReference type="NCBI Taxonomy" id="1349767"/>
    <lineage>
        <taxon>Bacteria</taxon>
        <taxon>Pseudomonadati</taxon>
        <taxon>Pseudomonadota</taxon>
        <taxon>Betaproteobacteria</taxon>
        <taxon>Burkholderiales</taxon>
        <taxon>Oxalobacteraceae</taxon>
        <taxon>Janthinobacterium</taxon>
    </lineage>
</organism>
<sequence>MRYETQRPRLFFALWPDAAVRKALAGLQNGLPGKLLPPEKLHMTMAFLGQRPAGDVPALCAILQHLPAPALQLRIDRYGYFPTQQLAWAGPGDPPAALLALRAALMAALAGQQFCPAFEYDSFTPHVTLARKVPAPVGGEMAPLHWRTDQLVLAESLTASGTYRIIGSRQLA</sequence>
<dbReference type="Gene3D" id="3.90.1140.10">
    <property type="entry name" value="Cyclic phosphodiesterase"/>
    <property type="match status" value="1"/>
</dbReference>
<keyword evidence="4" id="KW-1185">Reference proteome</keyword>
<dbReference type="GO" id="GO:0008664">
    <property type="term" value="F:RNA 2',3'-cyclic 3'-phosphodiesterase activity"/>
    <property type="evidence" value="ECO:0007669"/>
    <property type="project" value="UniProtKB-EC"/>
</dbReference>
<evidence type="ECO:0000313" key="4">
    <source>
        <dbReference type="Proteomes" id="UP000027604"/>
    </source>
</evidence>
<feature type="active site" description="Proton acceptor" evidence="2">
    <location>
        <position position="126"/>
    </location>
</feature>
<dbReference type="Proteomes" id="UP000027604">
    <property type="component" value="Chromosome I"/>
</dbReference>
<dbReference type="NCBIfam" id="TIGR02258">
    <property type="entry name" value="2_5_ligase"/>
    <property type="match status" value="1"/>
</dbReference>
<comment type="similarity">
    <text evidence="2">Belongs to the 2H phosphoesterase superfamily. ThpR family.</text>
</comment>
<dbReference type="HOGENOM" id="CLU_081251_2_1_4"/>
<feature type="short sequence motif" description="HXTX 2" evidence="2">
    <location>
        <begin position="126"/>
        <end position="129"/>
    </location>
</feature>
<protein>
    <recommendedName>
        <fullName evidence="2">RNA 2',3'-cyclic phosphodiesterase</fullName>
        <shortName evidence="2">RNA 2',3'-CPDase</shortName>
        <ecNumber evidence="2">3.1.4.58</ecNumber>
    </recommendedName>
</protein>
<dbReference type="SUPFAM" id="SSF55144">
    <property type="entry name" value="LigT-like"/>
    <property type="match status" value="1"/>
</dbReference>
<dbReference type="AlphaFoldDB" id="W0V1P9"/>
<dbReference type="GO" id="GO:0016874">
    <property type="term" value="F:ligase activity"/>
    <property type="evidence" value="ECO:0007669"/>
    <property type="project" value="UniProtKB-KW"/>
</dbReference>
<dbReference type="InterPro" id="IPR009097">
    <property type="entry name" value="Cyclic_Pdiesterase"/>
</dbReference>
<dbReference type="STRING" id="1349767.GJA_541"/>
<comment type="function">
    <text evidence="2">Hydrolyzes RNA 2',3'-cyclic phosphodiester to an RNA 2'-phosphomonoester.</text>
</comment>
<feature type="short sequence motif" description="HXTX 1" evidence="2">
    <location>
        <begin position="42"/>
        <end position="45"/>
    </location>
</feature>
<proteinExistence type="inferred from homology"/>
<dbReference type="GO" id="GO:0004113">
    <property type="term" value="F:2',3'-cyclic-nucleotide 3'-phosphodiesterase activity"/>
    <property type="evidence" value="ECO:0007669"/>
    <property type="project" value="InterPro"/>
</dbReference>
<comment type="catalytic activity">
    <reaction evidence="2">
        <text>a 3'-end 2',3'-cyclophospho-ribonucleotide-RNA + H2O = a 3'-end 2'-phospho-ribonucleotide-RNA + H(+)</text>
        <dbReference type="Rhea" id="RHEA:11828"/>
        <dbReference type="Rhea" id="RHEA-COMP:10464"/>
        <dbReference type="Rhea" id="RHEA-COMP:17353"/>
        <dbReference type="ChEBI" id="CHEBI:15377"/>
        <dbReference type="ChEBI" id="CHEBI:15378"/>
        <dbReference type="ChEBI" id="CHEBI:83064"/>
        <dbReference type="ChEBI" id="CHEBI:173113"/>
        <dbReference type="EC" id="3.1.4.58"/>
    </reaction>
</comment>
<dbReference type="PANTHER" id="PTHR35561">
    <property type="entry name" value="RNA 2',3'-CYCLIC PHOSPHODIESTERASE"/>
    <property type="match status" value="1"/>
</dbReference>
<dbReference type="HAMAP" id="MF_01940">
    <property type="entry name" value="RNA_CPDase"/>
    <property type="match status" value="1"/>
</dbReference>
<evidence type="ECO:0000256" key="2">
    <source>
        <dbReference type="HAMAP-Rule" id="MF_01940"/>
    </source>
</evidence>
<evidence type="ECO:0000256" key="1">
    <source>
        <dbReference type="ARBA" id="ARBA00022801"/>
    </source>
</evidence>
<accession>W0V1P9</accession>
<keyword evidence="1 2" id="KW-0378">Hydrolase</keyword>
<dbReference type="InterPro" id="IPR004175">
    <property type="entry name" value="RNA_CPDase"/>
</dbReference>
<dbReference type="eggNOG" id="COG1514">
    <property type="taxonomic scope" value="Bacteria"/>
</dbReference>
<dbReference type="PATRIC" id="fig|1349767.4.peg.2255"/>